<feature type="transmembrane region" description="Helical" evidence="6">
    <location>
        <begin position="674"/>
        <end position="698"/>
    </location>
</feature>
<feature type="transmembrane region" description="Helical" evidence="6">
    <location>
        <begin position="735"/>
        <end position="751"/>
    </location>
</feature>
<feature type="transmembrane region" description="Helical" evidence="6">
    <location>
        <begin position="704"/>
        <end position="723"/>
    </location>
</feature>
<dbReference type="EMBL" id="LYUB02000004">
    <property type="protein sequence ID" value="OVF09665.1"/>
    <property type="molecule type" value="Genomic_DNA"/>
</dbReference>
<evidence type="ECO:0000256" key="5">
    <source>
        <dbReference type="SAM" id="MobiDB-lite"/>
    </source>
</evidence>
<keyword evidence="2 6" id="KW-0812">Transmembrane</keyword>
<feature type="domain" description="Putative ER transporter 6TM N-terminal" evidence="8">
    <location>
        <begin position="37"/>
        <end position="498"/>
    </location>
</feature>
<feature type="compositionally biased region" description="Polar residues" evidence="5">
    <location>
        <begin position="582"/>
        <end position="593"/>
    </location>
</feature>
<evidence type="ECO:0000256" key="6">
    <source>
        <dbReference type="SAM" id="Phobius"/>
    </source>
</evidence>
<dbReference type="KEGG" id="clus:A9F13_04g01485"/>
<evidence type="ECO:0000259" key="7">
    <source>
        <dbReference type="Pfam" id="PF10334"/>
    </source>
</evidence>
<dbReference type="InterPro" id="IPR049453">
    <property type="entry name" value="Memb_transporter_dom"/>
</dbReference>
<gene>
    <name evidence="10" type="ORF">A9F13_04g01485</name>
</gene>
<evidence type="ECO:0008006" key="12">
    <source>
        <dbReference type="Google" id="ProtNLM"/>
    </source>
</evidence>
<evidence type="ECO:0000259" key="9">
    <source>
        <dbReference type="Pfam" id="PF13515"/>
    </source>
</evidence>
<dbReference type="AlphaFoldDB" id="A0AA91T324"/>
<keyword evidence="3 6" id="KW-1133">Transmembrane helix</keyword>
<dbReference type="GO" id="GO:0016020">
    <property type="term" value="C:membrane"/>
    <property type="evidence" value="ECO:0007669"/>
    <property type="project" value="UniProtKB-SubCell"/>
</dbReference>
<dbReference type="InterPro" id="IPR018823">
    <property type="entry name" value="ArAE_2_N"/>
</dbReference>
<dbReference type="Pfam" id="PF13515">
    <property type="entry name" value="FUSC_2"/>
    <property type="match status" value="1"/>
</dbReference>
<feature type="transmembrane region" description="Helical" evidence="6">
    <location>
        <begin position="75"/>
        <end position="95"/>
    </location>
</feature>
<dbReference type="PANTHER" id="PTHR37994">
    <property type="entry name" value="ARAE_2_N DOMAIN-CONTAINING PROTEIN-RELATED"/>
    <property type="match status" value="1"/>
</dbReference>
<feature type="transmembrane region" description="Helical" evidence="6">
    <location>
        <begin position="48"/>
        <end position="68"/>
    </location>
</feature>
<evidence type="ECO:0000313" key="11">
    <source>
        <dbReference type="Proteomes" id="UP000195602"/>
    </source>
</evidence>
<dbReference type="PANTHER" id="PTHR37994:SF1">
    <property type="entry name" value="ER TRANSPORTER 6TM N-TERMINAL DOMAIN-CONTAINING PROTEIN"/>
    <property type="match status" value="1"/>
</dbReference>
<feature type="transmembrane region" description="Helical" evidence="6">
    <location>
        <begin position="199"/>
        <end position="220"/>
    </location>
</feature>
<dbReference type="Pfam" id="PF10334">
    <property type="entry name" value="BRE4"/>
    <property type="match status" value="1"/>
</dbReference>
<reference evidence="10 11" key="1">
    <citation type="submission" date="2017-04" db="EMBL/GenBank/DDBJ databases">
        <title>Draft genome of the yeast Clavispora lusitaniae type strain CBS 6936.</title>
        <authorList>
            <person name="Durrens P."/>
            <person name="Klopp C."/>
            <person name="Biteau N."/>
            <person name="Fitton-Ouhabi V."/>
            <person name="Dementhon K."/>
            <person name="Accoceberry I."/>
            <person name="Sherman D.J."/>
            <person name="Noel T."/>
        </authorList>
    </citation>
    <scope>NUCLEOTIDE SEQUENCE [LARGE SCALE GENOMIC DNA]</scope>
    <source>
        <strain evidence="10 11">CBS 6936</strain>
    </source>
</reference>
<organism evidence="10 11">
    <name type="scientific">Clavispora lusitaniae</name>
    <name type="common">Candida lusitaniae</name>
    <dbReference type="NCBI Taxonomy" id="36911"/>
    <lineage>
        <taxon>Eukaryota</taxon>
        <taxon>Fungi</taxon>
        <taxon>Dikarya</taxon>
        <taxon>Ascomycota</taxon>
        <taxon>Saccharomycotina</taxon>
        <taxon>Pichiomycetes</taxon>
        <taxon>Metschnikowiaceae</taxon>
        <taxon>Clavispora</taxon>
    </lineage>
</organism>
<dbReference type="InterPro" id="IPR018820">
    <property type="entry name" value="BRE4-related_DUF2421"/>
</dbReference>
<feature type="transmembrane region" description="Helical" evidence="6">
    <location>
        <begin position="166"/>
        <end position="187"/>
    </location>
</feature>
<evidence type="ECO:0000259" key="8">
    <source>
        <dbReference type="Pfam" id="PF10337"/>
    </source>
</evidence>
<protein>
    <recommendedName>
        <fullName evidence="12">ER transporter 6TM N-terminal domain-containing protein</fullName>
    </recommendedName>
</protein>
<name>A0AA91T324_CLALS</name>
<sequence>MSSDSGKFNVYNESTKTDFEAPKPHVSHWRKYGRSLWPAWFLDHLNRASLKTILPTFIQVWLTVIISVIPATSHWIGTACYLLQIVGFICASGGLSVSLNILLSLVCFLYAVVGWLFVVVALAIATRIRGWPSTDSVAKILIDDGSCSPSNISQCMIQQFYTGRFLETRCTAVFVVALIMGITLFGLTGKLHPLARQPYVIGTISLIINTCYTVFYPVFLPKDVGYTLIKPFGLAFAMKILSSVFVFPTTSNSTYFAGVIRVLEDLRSVNFKNGRMMSTIKPSHDSFLNYQLLMKDIQAIRIKVPPLDLFLSTIWAEVSYGRLDGGDASDIRSVIKPLVNTIAGYEYFYSLFQERKEIALSELVHSARRGSMSSQTFYKGESAVSRRFAHRYKEVGVFEKSQKVRLLNEKLVSRDSKEKITLADLDFVADYISNAHSDFFIQTNSALDSIIKWIQEATSYRAWSLLDSRGYEHRQKECHSNLLNARAKFQSVLSSLQSTALTQEILQSQSRSDEQTLCLLSQTSLFLFLSNQVGKQILRMMDVLLRVDERRPQPQLITFWNAPHNKRPHFARGLLNDDPTDVSRNGLRQNSEPRNPDSLDPTTPLQIFVLYLSRFYGLLMNEHFLFWVRSGILVAICCVPYFCRTTAHWYFEKRLIWLPIMCGVSTSEFTAESVYVFCCKLVYSFLGVIAGLIAWYISTGSGKGNYYGYCVVTAILYFILCYYRHFALHSSKIPGIMITVTPTLVLGTSWVDAKYNHLANIGYGWKVALVRFISVVVGLIMALLASTFPKPKSSKVAVRKSLANVLEQTCDLQCIVSNFALQRMEDPSTHILVHHDHVSDEIRTLLLTLAHVKGLMNPIQYEVPLSGEWPVQKYTQLHSLITDIVSLYFLLYNLVDQVDDTDTWMPHIIRRAGWSEPSIIQKLGTLVFMCSETLRLKGNLPQIAGSNISFSHLDYIRRLWGAKVISLSDRFYDDKEEDGNGSQIKLKAPDYARLLSRDGQLEIVCLLLSHMVYERADDVLLVVKGLVGEKFPYNMNLFDI</sequence>
<feature type="domain" description="DUF2421" evidence="7">
    <location>
        <begin position="789"/>
        <end position="1031"/>
    </location>
</feature>
<feature type="region of interest" description="Disordered" evidence="5">
    <location>
        <begin position="573"/>
        <end position="599"/>
    </location>
</feature>
<evidence type="ECO:0000256" key="1">
    <source>
        <dbReference type="ARBA" id="ARBA00004141"/>
    </source>
</evidence>
<dbReference type="Pfam" id="PF10337">
    <property type="entry name" value="ArAE_2_N"/>
    <property type="match status" value="1"/>
</dbReference>
<feature type="domain" description="Integral membrane bound transporter" evidence="9">
    <location>
        <begin position="647"/>
        <end position="784"/>
    </location>
</feature>
<proteinExistence type="predicted"/>
<comment type="caution">
    <text evidence="10">The sequence shown here is derived from an EMBL/GenBank/DDBJ whole genome shotgun (WGS) entry which is preliminary data.</text>
</comment>
<evidence type="ECO:0000256" key="3">
    <source>
        <dbReference type="ARBA" id="ARBA00022989"/>
    </source>
</evidence>
<feature type="transmembrane region" description="Helical" evidence="6">
    <location>
        <begin position="101"/>
        <end position="125"/>
    </location>
</feature>
<comment type="subcellular location">
    <subcellularLocation>
        <location evidence="1">Membrane</location>
        <topology evidence="1">Multi-pass membrane protein</topology>
    </subcellularLocation>
</comment>
<evidence type="ECO:0000256" key="2">
    <source>
        <dbReference type="ARBA" id="ARBA00022692"/>
    </source>
</evidence>
<evidence type="ECO:0000256" key="4">
    <source>
        <dbReference type="ARBA" id="ARBA00023136"/>
    </source>
</evidence>
<feature type="transmembrane region" description="Helical" evidence="6">
    <location>
        <begin position="624"/>
        <end position="643"/>
    </location>
</feature>
<dbReference type="Proteomes" id="UP000195602">
    <property type="component" value="Unassembled WGS sequence"/>
</dbReference>
<accession>A0AA91T324</accession>
<evidence type="ECO:0000313" key="10">
    <source>
        <dbReference type="EMBL" id="OVF09665.1"/>
    </source>
</evidence>
<keyword evidence="4 6" id="KW-0472">Membrane</keyword>
<feature type="transmembrane region" description="Helical" evidence="6">
    <location>
        <begin position="763"/>
        <end position="785"/>
    </location>
</feature>